<evidence type="ECO:0000313" key="2">
    <source>
        <dbReference type="Proteomes" id="UP000310158"/>
    </source>
</evidence>
<dbReference type="InterPro" id="IPR043128">
    <property type="entry name" value="Rev_trsase/Diguanyl_cyclase"/>
</dbReference>
<accession>A0A4S4LGM7</accession>
<keyword evidence="2" id="KW-1185">Reference proteome</keyword>
<dbReference type="SUPFAM" id="SSF56672">
    <property type="entry name" value="DNA/RNA polymerases"/>
    <property type="match status" value="1"/>
</dbReference>
<sequence length="109" mass="12183">MPIPPGIYNKVCDVIRTKIAAGVYEPSNSSYHSQWFIVIKKDGSSLHLVHSLKLLNTITIQHSGIPSYTDQIAEQFVSCADSSMLDLYVGYDERTLAESSHDYTTFQTP</sequence>
<dbReference type="AlphaFoldDB" id="A0A4S4LGM7"/>
<protein>
    <submittedName>
        <fullName evidence="1">Uncharacterized protein</fullName>
    </submittedName>
</protein>
<dbReference type="Gene3D" id="3.10.10.10">
    <property type="entry name" value="HIV Type 1 Reverse Transcriptase, subunit A, domain 1"/>
    <property type="match status" value="1"/>
</dbReference>
<gene>
    <name evidence="1" type="ORF">EW146_g8384</name>
</gene>
<dbReference type="EMBL" id="SGPL01000574">
    <property type="protein sequence ID" value="THH10411.1"/>
    <property type="molecule type" value="Genomic_DNA"/>
</dbReference>
<dbReference type="Gene3D" id="3.30.70.270">
    <property type="match status" value="1"/>
</dbReference>
<reference evidence="1 2" key="1">
    <citation type="submission" date="2019-02" db="EMBL/GenBank/DDBJ databases">
        <title>Genome sequencing of the rare red list fungi Bondarzewia mesenterica.</title>
        <authorList>
            <person name="Buettner E."/>
            <person name="Kellner H."/>
        </authorList>
    </citation>
    <scope>NUCLEOTIDE SEQUENCE [LARGE SCALE GENOMIC DNA]</scope>
    <source>
        <strain evidence="1 2">DSM 108281</strain>
    </source>
</reference>
<comment type="caution">
    <text evidence="1">The sequence shown here is derived from an EMBL/GenBank/DDBJ whole genome shotgun (WGS) entry which is preliminary data.</text>
</comment>
<dbReference type="OrthoDB" id="5599163at2759"/>
<proteinExistence type="predicted"/>
<dbReference type="InterPro" id="IPR043502">
    <property type="entry name" value="DNA/RNA_pol_sf"/>
</dbReference>
<dbReference type="Proteomes" id="UP000310158">
    <property type="component" value="Unassembled WGS sequence"/>
</dbReference>
<name>A0A4S4LGM7_9AGAM</name>
<evidence type="ECO:0000313" key="1">
    <source>
        <dbReference type="EMBL" id="THH10411.1"/>
    </source>
</evidence>
<organism evidence="1 2">
    <name type="scientific">Bondarzewia mesenterica</name>
    <dbReference type="NCBI Taxonomy" id="1095465"/>
    <lineage>
        <taxon>Eukaryota</taxon>
        <taxon>Fungi</taxon>
        <taxon>Dikarya</taxon>
        <taxon>Basidiomycota</taxon>
        <taxon>Agaricomycotina</taxon>
        <taxon>Agaricomycetes</taxon>
        <taxon>Russulales</taxon>
        <taxon>Bondarzewiaceae</taxon>
        <taxon>Bondarzewia</taxon>
    </lineage>
</organism>